<dbReference type="RefSeq" id="WP_253741677.1">
    <property type="nucleotide sequence ID" value="NZ_BAABKA010000056.1"/>
</dbReference>
<proteinExistence type="predicted"/>
<protein>
    <submittedName>
        <fullName evidence="1">Uncharacterized protein YuzE</fullName>
    </submittedName>
</protein>
<evidence type="ECO:0000313" key="1">
    <source>
        <dbReference type="EMBL" id="MCP2354992.1"/>
    </source>
</evidence>
<organism evidence="1 2">
    <name type="scientific">Nonomuraea thailandensis</name>
    <dbReference type="NCBI Taxonomy" id="1188745"/>
    <lineage>
        <taxon>Bacteria</taxon>
        <taxon>Bacillati</taxon>
        <taxon>Actinomycetota</taxon>
        <taxon>Actinomycetes</taxon>
        <taxon>Streptosporangiales</taxon>
        <taxon>Streptosporangiaceae</taxon>
        <taxon>Nonomuraea</taxon>
    </lineage>
</organism>
<evidence type="ECO:0000313" key="2">
    <source>
        <dbReference type="Proteomes" id="UP001139648"/>
    </source>
</evidence>
<comment type="caution">
    <text evidence="1">The sequence shown here is derived from an EMBL/GenBank/DDBJ whole genome shotgun (WGS) entry which is preliminary data.</text>
</comment>
<dbReference type="Proteomes" id="UP001139648">
    <property type="component" value="Unassembled WGS sequence"/>
</dbReference>
<reference evidence="1" key="1">
    <citation type="submission" date="2022-06" db="EMBL/GenBank/DDBJ databases">
        <title>Sequencing the genomes of 1000 actinobacteria strains.</title>
        <authorList>
            <person name="Klenk H.-P."/>
        </authorList>
    </citation>
    <scope>NUCLEOTIDE SEQUENCE</scope>
    <source>
        <strain evidence="1">DSM 46694</strain>
    </source>
</reference>
<name>A0A9X2G9N7_9ACTN</name>
<dbReference type="EMBL" id="JAMZEB010000002">
    <property type="protein sequence ID" value="MCP2354992.1"/>
    <property type="molecule type" value="Genomic_DNA"/>
</dbReference>
<dbReference type="Pfam" id="PF10049">
    <property type="entry name" value="DUF2283"/>
    <property type="match status" value="1"/>
</dbReference>
<keyword evidence="2" id="KW-1185">Reference proteome</keyword>
<sequence length="70" mass="7580">MTLERHSGEWTYDPEAGAAYVYLRGPVPAGGAARTVPVDALVNLDYDPEGRVIGIEIIAKWPEAPEETTP</sequence>
<gene>
    <name evidence="1" type="ORF">HD597_002012</name>
</gene>
<dbReference type="InterPro" id="IPR019270">
    <property type="entry name" value="DUF2283"/>
</dbReference>
<dbReference type="AlphaFoldDB" id="A0A9X2G9N7"/>
<accession>A0A9X2G9N7</accession>